<keyword evidence="11" id="KW-1185">Reference proteome</keyword>
<evidence type="ECO:0000313" key="11">
    <source>
        <dbReference type="Proteomes" id="UP001360560"/>
    </source>
</evidence>
<comment type="similarity">
    <text evidence="2 7">Belongs to the Mediator complex subunit 1 family.</text>
</comment>
<protein>
    <recommendedName>
        <fullName evidence="7">Mediator of RNA polymerase II transcription subunit 1</fullName>
    </recommendedName>
    <alternativeName>
        <fullName evidence="7">Mediator complex subunit 1</fullName>
    </alternativeName>
</protein>
<keyword evidence="5 7" id="KW-0804">Transcription</keyword>
<keyword evidence="6 7" id="KW-0539">Nucleus</keyword>
<evidence type="ECO:0000256" key="4">
    <source>
        <dbReference type="ARBA" id="ARBA00023159"/>
    </source>
</evidence>
<evidence type="ECO:0000256" key="8">
    <source>
        <dbReference type="SAM" id="MobiDB-lite"/>
    </source>
</evidence>
<proteinExistence type="inferred from homology"/>
<dbReference type="GO" id="GO:0045944">
    <property type="term" value="P:positive regulation of transcription by RNA polymerase II"/>
    <property type="evidence" value="ECO:0007669"/>
    <property type="project" value="UniProtKB-ARBA"/>
</dbReference>
<dbReference type="InterPro" id="IPR019680">
    <property type="entry name" value="Mediator_Med1"/>
</dbReference>
<evidence type="ECO:0000256" key="1">
    <source>
        <dbReference type="ARBA" id="ARBA00004123"/>
    </source>
</evidence>
<gene>
    <name evidence="10" type="ORF">DASC09_060870</name>
</gene>
<evidence type="ECO:0000256" key="7">
    <source>
        <dbReference type="RuleBase" id="RU364059"/>
    </source>
</evidence>
<reference evidence="10 11" key="1">
    <citation type="journal article" date="2023" name="Elife">
        <title>Identification of key yeast species and microbe-microbe interactions impacting larval growth of Drosophila in the wild.</title>
        <authorList>
            <person name="Mure A."/>
            <person name="Sugiura Y."/>
            <person name="Maeda R."/>
            <person name="Honda K."/>
            <person name="Sakurai N."/>
            <person name="Takahashi Y."/>
            <person name="Watada M."/>
            <person name="Katoh T."/>
            <person name="Gotoh A."/>
            <person name="Gotoh Y."/>
            <person name="Taniguchi I."/>
            <person name="Nakamura K."/>
            <person name="Hayashi T."/>
            <person name="Katayama T."/>
            <person name="Uemura T."/>
            <person name="Hattori Y."/>
        </authorList>
    </citation>
    <scope>NUCLEOTIDE SEQUENCE [LARGE SCALE GENOMIC DNA]</scope>
    <source>
        <strain evidence="10 11">SC-9</strain>
    </source>
</reference>
<evidence type="ECO:0000256" key="6">
    <source>
        <dbReference type="ARBA" id="ARBA00023242"/>
    </source>
</evidence>
<comment type="caution">
    <text evidence="10">The sequence shown here is derived from an EMBL/GenBank/DDBJ whole genome shotgun (WGS) entry which is preliminary data.</text>
</comment>
<dbReference type="GO" id="GO:0003712">
    <property type="term" value="F:transcription coregulator activity"/>
    <property type="evidence" value="ECO:0007669"/>
    <property type="project" value="InterPro"/>
</dbReference>
<keyword evidence="3 7" id="KW-0805">Transcription regulation</keyword>
<evidence type="ECO:0000256" key="2">
    <source>
        <dbReference type="ARBA" id="ARBA00006210"/>
    </source>
</evidence>
<dbReference type="Proteomes" id="UP001360560">
    <property type="component" value="Unassembled WGS sequence"/>
</dbReference>
<dbReference type="GeneID" id="90076736"/>
<evidence type="ECO:0000259" key="9">
    <source>
        <dbReference type="Pfam" id="PF10744"/>
    </source>
</evidence>
<evidence type="ECO:0000313" key="10">
    <source>
        <dbReference type="EMBL" id="GMM38748.1"/>
    </source>
</evidence>
<dbReference type="Pfam" id="PF10744">
    <property type="entry name" value="Med1"/>
    <property type="match status" value="1"/>
</dbReference>
<accession>A0AAV5QUZ4</accession>
<feature type="domain" description="Mediator complex subunit Med1" evidence="9">
    <location>
        <begin position="28"/>
        <end position="458"/>
    </location>
</feature>
<name>A0AAV5QUZ4_9ASCO</name>
<sequence length="1015" mass="114589">MADNNRESTSGNGHSKVDPLLSYQLTQSINHLMQRPGQVTKPTIKRIAEFYGFDTFNEITENDQGIKVDRLTIAGSILLIDIDFLKQQQKQKTLQDNDGDVIINDSTDAEIGKEIVDAVSLSLASKQKIKELLNNIKDHNNTKAQMHRLMIQLKNLYSLTYSGSCAPSSCNNVLYNCLKSPETKDLDHEQVQYNVVKLNTFSDNLKYLAILDKLSVYSASEVSLQNDRIFNSDGNSSGNVVLFEYLDDLAFILSFLFSYESKILISDLQKSSSTSFNGMLDILNGYSKFGKTIINLNDKELGIFIKYWEDNRLLKYKKLQDAFVKQYKDGDGDNGMMSDDKEFEKIIQFYETNFENDNKICNKGTKYIKIGIDYHFKNGLPQLQNLIRNETFKKIAETAAQSNFSNDAWVTKSTILSNLNFISSLKIPYSSLLSSENPECQACLNLKFSKGIWVPTDLLGSYFGNFITYDSDNGNTGEFFENFKGEDKEKDGFSGDISDQEDDAGGDISDQARFRSKKRNEVNELYIKNYNDLFANSHNLKNKKPKIIKPSLNDVLKNFNEEHKKNYLLKFEQKKNNEKQGDPASSKKPIEVKLQINYKLISKLKKVSSLNLYNDCVDKSDDIPIDNEGNEESLKDQLLQYIKDSSKSRGNVNMMKDEEGLGIGNVSSIGPLLTSNKGIFFKTHPSSGKTTMNIVSELITTNSKNKVDNNIDMLVSLGLFLESLRSLSLVWNLVKSLSKKSIVLTKQHEDYITSKLRGLNISRRSNFREFINDTTPEVISNTNGNRFRRASGRASISLNEDVRRSLSFGENSTIPGDERNGASGEGINLDKFIASINEEAKDGANGSSLVHRFGSKHLKTDFVCPVPFLNVSIYSLSKNSSISQKIYQTCGLMDNISGRFSDIYELQISTNLPLFNNLLKGHEPVSENNDMIAEKSSNNDIKMLKIMIYNGRVENIQLLVQDKLCVSSIDQEPNPDANNSAKPSQNHKLIGKLKELTKFINYTEDLYLLFSVLLR</sequence>
<evidence type="ECO:0000256" key="5">
    <source>
        <dbReference type="ARBA" id="ARBA00023163"/>
    </source>
</evidence>
<keyword evidence="4 7" id="KW-0010">Activator</keyword>
<organism evidence="10 11">
    <name type="scientific">Saccharomycopsis crataegensis</name>
    <dbReference type="NCBI Taxonomy" id="43959"/>
    <lineage>
        <taxon>Eukaryota</taxon>
        <taxon>Fungi</taxon>
        <taxon>Dikarya</taxon>
        <taxon>Ascomycota</taxon>
        <taxon>Saccharomycotina</taxon>
        <taxon>Saccharomycetes</taxon>
        <taxon>Saccharomycopsidaceae</taxon>
        <taxon>Saccharomycopsis</taxon>
    </lineage>
</organism>
<comment type="subcellular location">
    <subcellularLocation>
        <location evidence="1 7">Nucleus</location>
    </subcellularLocation>
</comment>
<dbReference type="EMBL" id="BTFZ01000020">
    <property type="protein sequence ID" value="GMM38748.1"/>
    <property type="molecule type" value="Genomic_DNA"/>
</dbReference>
<dbReference type="AlphaFoldDB" id="A0AAV5QUZ4"/>
<dbReference type="RefSeq" id="XP_064855743.1">
    <property type="nucleotide sequence ID" value="XM_064999671.1"/>
</dbReference>
<comment type="function">
    <text evidence="7">Component of the Mediator complex, a coactivator involved in the regulated transcription of nearly all RNA polymerase II-dependent genes. Mediator functions as a bridge to convey information from gene-specific regulatory proteins to the basal RNA polymerase II transcription machinery. Mediator is recruited to promoters by direct interactions with regulatory proteins and serves as a scaffold for the assembly of a functional preinitiation complex with RNA polymerase II and the general transcription factors.</text>
</comment>
<dbReference type="GO" id="GO:0016592">
    <property type="term" value="C:mediator complex"/>
    <property type="evidence" value="ECO:0007669"/>
    <property type="project" value="InterPro"/>
</dbReference>
<feature type="region of interest" description="Disordered" evidence="8">
    <location>
        <begin position="485"/>
        <end position="508"/>
    </location>
</feature>
<evidence type="ECO:0000256" key="3">
    <source>
        <dbReference type="ARBA" id="ARBA00023015"/>
    </source>
</evidence>